<dbReference type="AlphaFoldDB" id="A0A7R9E2D1"/>
<dbReference type="InterPro" id="IPR027858">
    <property type="entry name" value="BRAWNIN"/>
</dbReference>
<protein>
    <submittedName>
        <fullName evidence="2">Uncharacterized protein</fullName>
    </submittedName>
</protein>
<dbReference type="EMBL" id="OB793031">
    <property type="protein sequence ID" value="CAD7425801.1"/>
    <property type="molecule type" value="Genomic_DNA"/>
</dbReference>
<dbReference type="Pfam" id="PF14990">
    <property type="entry name" value="DUF4516"/>
    <property type="match status" value="1"/>
</dbReference>
<evidence type="ECO:0000256" key="1">
    <source>
        <dbReference type="SAM" id="MobiDB-lite"/>
    </source>
</evidence>
<dbReference type="GO" id="GO:0005739">
    <property type="term" value="C:mitochondrion"/>
    <property type="evidence" value="ECO:0007669"/>
    <property type="project" value="GOC"/>
</dbReference>
<gene>
    <name evidence="2" type="ORF">TMSB3V08_LOCUS2704</name>
</gene>
<proteinExistence type="predicted"/>
<dbReference type="GO" id="GO:0034551">
    <property type="term" value="P:mitochondrial respiratory chain complex III assembly"/>
    <property type="evidence" value="ECO:0007669"/>
    <property type="project" value="InterPro"/>
</dbReference>
<accession>A0A7R9E2D1</accession>
<name>A0A7R9E2D1_9NEOP</name>
<reference evidence="2" key="1">
    <citation type="submission" date="2020-11" db="EMBL/GenBank/DDBJ databases">
        <authorList>
            <person name="Tran Van P."/>
        </authorList>
    </citation>
    <scope>NUCLEOTIDE SEQUENCE</scope>
</reference>
<organism evidence="2">
    <name type="scientific">Timema monikensis</name>
    <dbReference type="NCBI Taxonomy" id="170555"/>
    <lineage>
        <taxon>Eukaryota</taxon>
        <taxon>Metazoa</taxon>
        <taxon>Ecdysozoa</taxon>
        <taxon>Arthropoda</taxon>
        <taxon>Hexapoda</taxon>
        <taxon>Insecta</taxon>
        <taxon>Pterygota</taxon>
        <taxon>Neoptera</taxon>
        <taxon>Polyneoptera</taxon>
        <taxon>Phasmatodea</taxon>
        <taxon>Timematodea</taxon>
        <taxon>Timematoidea</taxon>
        <taxon>Timematidae</taxon>
        <taxon>Timema</taxon>
    </lineage>
</organism>
<feature type="region of interest" description="Disordered" evidence="1">
    <location>
        <begin position="355"/>
        <end position="378"/>
    </location>
</feature>
<sequence>MPVGVPWPTYLTFFSAALLSMMAGAQRLGLILMCLADECTSAGGDSSDALSSYSEGCQSSREANVDVSLNPAFLYARRKSGLAVSSLGGKSVAIETKSRSLRVSCTELTYLTEERVESEAVINLNGLVSKHCTAVNEVEVLHPYSIIVLKALLLLAQEVVQGQGLADLLHNPGPNKAPPYNCQFTTLGTDCQVVTHPAEHPGVFEGHGRPNVYVASVANLDPSRRALAAQYTLVVHVEGLIIHFQQLRAVEPVPDPTRYRQSLVVPPPVVLGVNARLPNLLCASHCNIKLTLEACFLTSSQGHFFTKFDNSTELKHSTCNPAPTVFTDQERSVNCDHLVVVIGVKQDIINIMLTSRPSNDGPSGESVQRKVPGTQIVY</sequence>
<evidence type="ECO:0000313" key="2">
    <source>
        <dbReference type="EMBL" id="CAD7425801.1"/>
    </source>
</evidence>